<name>A0ABW0BL53_9ACTN</name>
<dbReference type="Pfam" id="PF19112">
    <property type="entry name" value="VanA_C"/>
    <property type="match status" value="1"/>
</dbReference>
<dbReference type="InterPro" id="IPR017941">
    <property type="entry name" value="Rieske_2Fe-2S"/>
</dbReference>
<evidence type="ECO:0000256" key="3">
    <source>
        <dbReference type="ARBA" id="ARBA00023002"/>
    </source>
</evidence>
<comment type="caution">
    <text evidence="7">The sequence shown here is derived from an EMBL/GenBank/DDBJ whole genome shotgun (WGS) entry which is preliminary data.</text>
</comment>
<evidence type="ECO:0000256" key="1">
    <source>
        <dbReference type="ARBA" id="ARBA00022714"/>
    </source>
</evidence>
<accession>A0ABW0BL53</accession>
<keyword evidence="8" id="KW-1185">Reference proteome</keyword>
<dbReference type="Proteomes" id="UP001596087">
    <property type="component" value="Unassembled WGS sequence"/>
</dbReference>
<dbReference type="InterPro" id="IPR036922">
    <property type="entry name" value="Rieske_2Fe-2S_sf"/>
</dbReference>
<keyword evidence="5" id="KW-0411">Iron-sulfur</keyword>
<evidence type="ECO:0000313" key="8">
    <source>
        <dbReference type="Proteomes" id="UP001596087"/>
    </source>
</evidence>
<dbReference type="RefSeq" id="WP_378591454.1">
    <property type="nucleotide sequence ID" value="NZ_JBHSKD010000018.1"/>
</dbReference>
<dbReference type="Gene3D" id="2.102.10.10">
    <property type="entry name" value="Rieske [2Fe-2S] iron-sulphur domain"/>
    <property type="match status" value="1"/>
</dbReference>
<dbReference type="SUPFAM" id="SSF50022">
    <property type="entry name" value="ISP domain"/>
    <property type="match status" value="1"/>
</dbReference>
<dbReference type="PROSITE" id="PS51296">
    <property type="entry name" value="RIESKE"/>
    <property type="match status" value="1"/>
</dbReference>
<keyword evidence="1" id="KW-0001">2Fe-2S</keyword>
<dbReference type="SUPFAM" id="SSF55961">
    <property type="entry name" value="Bet v1-like"/>
    <property type="match status" value="1"/>
</dbReference>
<evidence type="ECO:0000256" key="4">
    <source>
        <dbReference type="ARBA" id="ARBA00023004"/>
    </source>
</evidence>
<dbReference type="Pfam" id="PF00355">
    <property type="entry name" value="Rieske"/>
    <property type="match status" value="1"/>
</dbReference>
<sequence length="347" mass="37980">MDVSRAGTDVPLNAWYAVATSEEVGRAPLARRLLGHRVVLYRTTGGSAVVLEDRCAHRPVPLSDGRLEGDDIYSGYTGFGYAPDGRCVAVPTQENVPFGAAVRSFPVHEDGTFVWAWGGEPRLSGLRPPPDTSWLRSPEWTTFGDAQTTAAAASLLRDNFADITHVVQLDPAIAPPVLDDGPPPPLEVQVSETTVTFSRHFPASRLAPWHAQVLELPEDATHEQHEEGAFVSPGLWVDRWSVLVNGYGDRDGAHTFVFTHALTPTSRRTTQHIWRVSRNFASSAAATGTLQPMLAAYYARVRAVLEQMQAILDEEGPRAEVATTADAAVTQVRRIVRRMVEDESGRR</sequence>
<evidence type="ECO:0000256" key="2">
    <source>
        <dbReference type="ARBA" id="ARBA00022723"/>
    </source>
</evidence>
<evidence type="ECO:0000256" key="5">
    <source>
        <dbReference type="ARBA" id="ARBA00023014"/>
    </source>
</evidence>
<keyword evidence="4" id="KW-0408">Iron</keyword>
<organism evidence="7 8">
    <name type="scientific">Nocardioides taihuensis</name>
    <dbReference type="NCBI Taxonomy" id="1835606"/>
    <lineage>
        <taxon>Bacteria</taxon>
        <taxon>Bacillati</taxon>
        <taxon>Actinomycetota</taxon>
        <taxon>Actinomycetes</taxon>
        <taxon>Propionibacteriales</taxon>
        <taxon>Nocardioidaceae</taxon>
        <taxon>Nocardioides</taxon>
    </lineage>
</organism>
<keyword evidence="2" id="KW-0479">Metal-binding</keyword>
<dbReference type="InterPro" id="IPR044043">
    <property type="entry name" value="VanA_C_cat"/>
</dbReference>
<evidence type="ECO:0000259" key="6">
    <source>
        <dbReference type="PROSITE" id="PS51296"/>
    </source>
</evidence>
<dbReference type="PANTHER" id="PTHR21266:SF60">
    <property type="entry name" value="3-KETOSTEROID-9-ALPHA-MONOOXYGENASE, OXYGENASE COMPONENT"/>
    <property type="match status" value="1"/>
</dbReference>
<dbReference type="EMBL" id="JBHSKD010000018">
    <property type="protein sequence ID" value="MFC5177976.1"/>
    <property type="molecule type" value="Genomic_DNA"/>
</dbReference>
<evidence type="ECO:0000313" key="7">
    <source>
        <dbReference type="EMBL" id="MFC5177976.1"/>
    </source>
</evidence>
<reference evidence="8" key="1">
    <citation type="journal article" date="2019" name="Int. J. Syst. Evol. Microbiol.">
        <title>The Global Catalogue of Microorganisms (GCM) 10K type strain sequencing project: providing services to taxonomists for standard genome sequencing and annotation.</title>
        <authorList>
            <consortium name="The Broad Institute Genomics Platform"/>
            <consortium name="The Broad Institute Genome Sequencing Center for Infectious Disease"/>
            <person name="Wu L."/>
            <person name="Ma J."/>
        </authorList>
    </citation>
    <scope>NUCLEOTIDE SEQUENCE [LARGE SCALE GENOMIC DNA]</scope>
    <source>
        <strain evidence="8">DFY41</strain>
    </source>
</reference>
<proteinExistence type="predicted"/>
<gene>
    <name evidence="7" type="ORF">ACFPGP_14935</name>
</gene>
<feature type="domain" description="Rieske" evidence="6">
    <location>
        <begin position="15"/>
        <end position="116"/>
    </location>
</feature>
<dbReference type="PANTHER" id="PTHR21266">
    <property type="entry name" value="IRON-SULFUR DOMAIN CONTAINING PROTEIN"/>
    <property type="match status" value="1"/>
</dbReference>
<keyword evidence="3" id="KW-0560">Oxidoreductase</keyword>
<protein>
    <submittedName>
        <fullName evidence="7">Rieske 2Fe-2S domain-containing protein</fullName>
    </submittedName>
</protein>
<dbReference type="Gene3D" id="3.90.380.10">
    <property type="entry name" value="Naphthalene 1,2-dioxygenase Alpha Subunit, Chain A, domain 1"/>
    <property type="match status" value="1"/>
</dbReference>
<dbReference type="InterPro" id="IPR050584">
    <property type="entry name" value="Cholesterol_7-desaturase"/>
</dbReference>